<evidence type="ECO:0000313" key="2">
    <source>
        <dbReference type="Proteomes" id="UP000535511"/>
    </source>
</evidence>
<dbReference type="InterPro" id="IPR014825">
    <property type="entry name" value="DNA_alkylation"/>
</dbReference>
<name>A0A7Y9JAJ8_9ACTN</name>
<sequence length="130" mass="14963">MLPLVHHLVVTGAWWDYVDDVAANLVGPALVADRERATPLLRAWASDEDPWVRRTVVLCQLKSRRDTDLELLRHAVECNVDDPSFWLRKAIGWALREYARLDPEWVRAEVARLDGRISGLSRREALKRLA</sequence>
<dbReference type="SUPFAM" id="SSF48371">
    <property type="entry name" value="ARM repeat"/>
    <property type="match status" value="1"/>
</dbReference>
<dbReference type="Gene3D" id="1.25.10.90">
    <property type="match status" value="1"/>
</dbReference>
<protein>
    <submittedName>
        <fullName evidence="1">3-methyladenine DNA glycosylase AlkD</fullName>
    </submittedName>
</protein>
<dbReference type="InterPro" id="IPR016024">
    <property type="entry name" value="ARM-type_fold"/>
</dbReference>
<organism evidence="1 2">
    <name type="scientific">Nocardioides panaciterrulae</name>
    <dbReference type="NCBI Taxonomy" id="661492"/>
    <lineage>
        <taxon>Bacteria</taxon>
        <taxon>Bacillati</taxon>
        <taxon>Actinomycetota</taxon>
        <taxon>Actinomycetes</taxon>
        <taxon>Propionibacteriales</taxon>
        <taxon>Nocardioidaceae</taxon>
        <taxon>Nocardioides</taxon>
    </lineage>
</organism>
<dbReference type="AlphaFoldDB" id="A0A7Y9JAJ8"/>
<dbReference type="Pfam" id="PF08713">
    <property type="entry name" value="DNA_alkylation"/>
    <property type="match status" value="1"/>
</dbReference>
<accession>A0A7Y9JAJ8</accession>
<evidence type="ECO:0000313" key="1">
    <source>
        <dbReference type="EMBL" id="NYD41438.1"/>
    </source>
</evidence>
<dbReference type="Proteomes" id="UP000535511">
    <property type="component" value="Unassembled WGS sequence"/>
</dbReference>
<reference evidence="1 2" key="1">
    <citation type="submission" date="2020-07" db="EMBL/GenBank/DDBJ databases">
        <title>Sequencing the genomes of 1000 actinobacteria strains.</title>
        <authorList>
            <person name="Klenk H.-P."/>
        </authorList>
    </citation>
    <scope>NUCLEOTIDE SEQUENCE [LARGE SCALE GENOMIC DNA]</scope>
    <source>
        <strain evidence="1 2">DSM 21350</strain>
    </source>
</reference>
<gene>
    <name evidence="1" type="ORF">BJZ21_001521</name>
</gene>
<dbReference type="EMBL" id="JACCBG010000001">
    <property type="protein sequence ID" value="NYD41438.1"/>
    <property type="molecule type" value="Genomic_DNA"/>
</dbReference>
<keyword evidence="2" id="KW-1185">Reference proteome</keyword>
<dbReference type="PANTHER" id="PTHR34070">
    <property type="entry name" value="ARMADILLO-TYPE FOLD"/>
    <property type="match status" value="1"/>
</dbReference>
<proteinExistence type="predicted"/>
<comment type="caution">
    <text evidence="1">The sequence shown here is derived from an EMBL/GenBank/DDBJ whole genome shotgun (WGS) entry which is preliminary data.</text>
</comment>
<dbReference type="PANTHER" id="PTHR34070:SF1">
    <property type="entry name" value="DNA ALKYLATION REPAIR PROTEIN"/>
    <property type="match status" value="1"/>
</dbReference>